<name>A0A895YBY4_9ACTN</name>
<keyword evidence="2" id="KW-0812">Transmembrane</keyword>
<organism evidence="3 4">
    <name type="scientific">Natronosporangium hydrolyticum</name>
    <dbReference type="NCBI Taxonomy" id="2811111"/>
    <lineage>
        <taxon>Bacteria</taxon>
        <taxon>Bacillati</taxon>
        <taxon>Actinomycetota</taxon>
        <taxon>Actinomycetes</taxon>
        <taxon>Micromonosporales</taxon>
        <taxon>Micromonosporaceae</taxon>
        <taxon>Natronosporangium</taxon>
    </lineage>
</organism>
<dbReference type="RefSeq" id="WP_239675004.1">
    <property type="nucleotide sequence ID" value="NZ_CP070499.1"/>
</dbReference>
<evidence type="ECO:0000313" key="3">
    <source>
        <dbReference type="EMBL" id="QSB12953.1"/>
    </source>
</evidence>
<keyword evidence="2" id="KW-0472">Membrane</keyword>
<reference evidence="3" key="1">
    <citation type="submission" date="2021-02" db="EMBL/GenBank/DDBJ databases">
        <title>Natrosporangium hydrolyticum gen. nov., sp. nov, a haloalkaliphilic actinobacterium from a soda solonchak soil.</title>
        <authorList>
            <person name="Sorokin D.Y."/>
            <person name="Khijniak T.V."/>
            <person name="Zakharycheva A.P."/>
            <person name="Boueva O.V."/>
            <person name="Ariskina E.V."/>
            <person name="Hahnke R.L."/>
            <person name="Bunk B."/>
            <person name="Sproer C."/>
            <person name="Schumann P."/>
            <person name="Evtushenko L.I."/>
            <person name="Kublanov I.V."/>
        </authorList>
    </citation>
    <scope>NUCLEOTIDE SEQUENCE</scope>
    <source>
        <strain evidence="3">DSM 106523</strain>
    </source>
</reference>
<evidence type="ECO:0000256" key="1">
    <source>
        <dbReference type="SAM" id="MobiDB-lite"/>
    </source>
</evidence>
<sequence>MAVTTPAHATVTGEPTAPARPRRWRGNHRRPTRRPYRWLLGSALAVSVALGITVAVEPELWSRGASSENAQVRPLSEAEAQRLANMRQRNWEHRWSGIDARVASPTGAIRLTGWLDWQHPMVYVGRTEPGSDQITELLQAVPGLVAHRPASTVTDRLPQVPTTPPSDGWRLRRPGTADPAGEPADPGTLDTLLALLLSLAAPGADSVPQLTAGDSAWLRRDRLGEAEVDVLLGPALLPATDHDGQPATAASGSVQYWLDEDARLHRLSALLTGQTVVDVELNRHDQTAPPVLHMLGGAALDPRPVTPSEAQTLSLLPVRHQQIGGGELTITLPGPGAERRATGWLDWHRNVAYLATYRDGAPDGLVWADPAGVAHRLDQPPQAGMPPLPAPPSDGGWRWQPWSERGDDQGGYDLDLLLQEMLSLAGWYPDPVATVAERARWLRDDTLAGTPVTVYELRRPAEAEAPAGTGRLRYWVDEQAGVLLRLELRTRAGGFGQLDLSPGPVPL</sequence>
<protein>
    <submittedName>
        <fullName evidence="3">Uncharacterized protein</fullName>
    </submittedName>
</protein>
<dbReference type="AlphaFoldDB" id="A0A895YBY4"/>
<dbReference type="Proteomes" id="UP000662857">
    <property type="component" value="Chromosome"/>
</dbReference>
<gene>
    <name evidence="3" type="ORF">JQS43_14900</name>
</gene>
<proteinExistence type="predicted"/>
<evidence type="ECO:0000256" key="2">
    <source>
        <dbReference type="SAM" id="Phobius"/>
    </source>
</evidence>
<feature type="region of interest" description="Disordered" evidence="1">
    <location>
        <begin position="1"/>
        <end position="29"/>
    </location>
</feature>
<dbReference type="EMBL" id="CP070499">
    <property type="protein sequence ID" value="QSB12953.1"/>
    <property type="molecule type" value="Genomic_DNA"/>
</dbReference>
<evidence type="ECO:0000313" key="4">
    <source>
        <dbReference type="Proteomes" id="UP000662857"/>
    </source>
</evidence>
<feature type="region of interest" description="Disordered" evidence="1">
    <location>
        <begin position="155"/>
        <end position="186"/>
    </location>
</feature>
<feature type="transmembrane region" description="Helical" evidence="2">
    <location>
        <begin position="38"/>
        <end position="56"/>
    </location>
</feature>
<accession>A0A895YBY4</accession>
<dbReference type="KEGG" id="nhy:JQS43_14900"/>
<feature type="compositionally biased region" description="Basic residues" evidence="1">
    <location>
        <begin position="20"/>
        <end position="29"/>
    </location>
</feature>
<keyword evidence="2" id="KW-1133">Transmembrane helix</keyword>
<keyword evidence="4" id="KW-1185">Reference proteome</keyword>